<proteinExistence type="predicted"/>
<evidence type="ECO:0000313" key="2">
    <source>
        <dbReference type="Proteomes" id="UP001187315"/>
    </source>
</evidence>
<name>A0AA88T0B0_TACVA</name>
<dbReference type="Proteomes" id="UP001187315">
    <property type="component" value="Unassembled WGS sequence"/>
</dbReference>
<sequence>MSLVPNPVPLLKRTSTSSSLLPPSLPHVFSSLLQCLTHTSFPHSLSHSMLDPKNSGTFLTSASGNLTVLLPYLHAGPRDAEGRQRQRMGPLYCFTTDDSDSYEDGHERALLRASVERVSSHTS</sequence>
<keyword evidence="2" id="KW-1185">Reference proteome</keyword>
<dbReference type="EMBL" id="JAVHJS010000007">
    <property type="protein sequence ID" value="KAK2853096.1"/>
    <property type="molecule type" value="Genomic_DNA"/>
</dbReference>
<accession>A0AA88T0B0</accession>
<dbReference type="AlphaFoldDB" id="A0AA88T0B0"/>
<evidence type="ECO:0000313" key="1">
    <source>
        <dbReference type="EMBL" id="KAK2853096.1"/>
    </source>
</evidence>
<organism evidence="1 2">
    <name type="scientific">Tachysurus vachellii</name>
    <name type="common">Darkbarbel catfish</name>
    <name type="synonym">Pelteobagrus vachellii</name>
    <dbReference type="NCBI Taxonomy" id="175792"/>
    <lineage>
        <taxon>Eukaryota</taxon>
        <taxon>Metazoa</taxon>
        <taxon>Chordata</taxon>
        <taxon>Craniata</taxon>
        <taxon>Vertebrata</taxon>
        <taxon>Euteleostomi</taxon>
        <taxon>Actinopterygii</taxon>
        <taxon>Neopterygii</taxon>
        <taxon>Teleostei</taxon>
        <taxon>Ostariophysi</taxon>
        <taxon>Siluriformes</taxon>
        <taxon>Bagridae</taxon>
        <taxon>Tachysurus</taxon>
    </lineage>
</organism>
<gene>
    <name evidence="1" type="ORF">Q7C36_008297</name>
</gene>
<reference evidence="1" key="1">
    <citation type="submission" date="2023-08" db="EMBL/GenBank/DDBJ databases">
        <title>Pelteobagrus vachellii genome.</title>
        <authorList>
            <person name="Liu H."/>
        </authorList>
    </citation>
    <scope>NUCLEOTIDE SEQUENCE</scope>
    <source>
        <strain evidence="1">PRFRI_2022a</strain>
        <tissue evidence="1">Muscle</tissue>
    </source>
</reference>
<protein>
    <submittedName>
        <fullName evidence="1">Uncharacterized protein</fullName>
    </submittedName>
</protein>
<comment type="caution">
    <text evidence="1">The sequence shown here is derived from an EMBL/GenBank/DDBJ whole genome shotgun (WGS) entry which is preliminary data.</text>
</comment>